<dbReference type="Proteomes" id="UP001056778">
    <property type="component" value="Chromosome 4"/>
</dbReference>
<protein>
    <submittedName>
        <fullName evidence="1">Transposase is4</fullName>
    </submittedName>
</protein>
<proteinExistence type="predicted"/>
<dbReference type="EMBL" id="CM043018">
    <property type="protein sequence ID" value="KAI4463727.1"/>
    <property type="molecule type" value="Genomic_DNA"/>
</dbReference>
<organism evidence="1 2">
    <name type="scientific">Holotrichia oblita</name>
    <name type="common">Chafer beetle</name>
    <dbReference type="NCBI Taxonomy" id="644536"/>
    <lineage>
        <taxon>Eukaryota</taxon>
        <taxon>Metazoa</taxon>
        <taxon>Ecdysozoa</taxon>
        <taxon>Arthropoda</taxon>
        <taxon>Hexapoda</taxon>
        <taxon>Insecta</taxon>
        <taxon>Pterygota</taxon>
        <taxon>Neoptera</taxon>
        <taxon>Endopterygota</taxon>
        <taxon>Coleoptera</taxon>
        <taxon>Polyphaga</taxon>
        <taxon>Scarabaeiformia</taxon>
        <taxon>Scarabaeidae</taxon>
        <taxon>Melolonthinae</taxon>
        <taxon>Holotrichia</taxon>
    </lineage>
</organism>
<accession>A0ACB9TAC7</accession>
<keyword evidence="2" id="KW-1185">Reference proteome</keyword>
<name>A0ACB9TAC7_HOLOL</name>
<sequence>MWGLGVRKNLENKSVDVLQNDEEINVRPLTFKGITNLQPTDKAQYIDDTMENVIRQMHYVSSSDEQENENVNSNAYHWLLKRNAYLVSTLRIDRKFNPKSVTQQKLEKSETVGAECKDGIVAQKWRDRRDVLCLSTKHTDEMVNAAKRGKTIFKPKMVFEYNKCKAYNTSLR</sequence>
<comment type="caution">
    <text evidence="1">The sequence shown here is derived from an EMBL/GenBank/DDBJ whole genome shotgun (WGS) entry which is preliminary data.</text>
</comment>
<evidence type="ECO:0000313" key="1">
    <source>
        <dbReference type="EMBL" id="KAI4463727.1"/>
    </source>
</evidence>
<reference evidence="1" key="1">
    <citation type="submission" date="2022-04" db="EMBL/GenBank/DDBJ databases">
        <title>Chromosome-scale genome assembly of Holotrichia oblita Faldermann.</title>
        <authorList>
            <person name="Rongchong L."/>
        </authorList>
    </citation>
    <scope>NUCLEOTIDE SEQUENCE</scope>
    <source>
        <strain evidence="1">81SQS9</strain>
    </source>
</reference>
<gene>
    <name evidence="1" type="ORF">MML48_4g00008447</name>
</gene>
<evidence type="ECO:0000313" key="2">
    <source>
        <dbReference type="Proteomes" id="UP001056778"/>
    </source>
</evidence>